<evidence type="ECO:0000256" key="3">
    <source>
        <dbReference type="ARBA" id="ARBA00023125"/>
    </source>
</evidence>
<dbReference type="PROSITE" id="PS50048">
    <property type="entry name" value="ZN2_CY6_FUNGAL_2"/>
    <property type="match status" value="1"/>
</dbReference>
<evidence type="ECO:0000256" key="2">
    <source>
        <dbReference type="ARBA" id="ARBA00023015"/>
    </source>
</evidence>
<dbReference type="EMBL" id="JBFXLU010000001">
    <property type="protein sequence ID" value="KAL2858500.1"/>
    <property type="molecule type" value="Genomic_DNA"/>
</dbReference>
<dbReference type="CDD" id="cd00067">
    <property type="entry name" value="GAL4"/>
    <property type="match status" value="1"/>
</dbReference>
<keyword evidence="9" id="KW-1185">Reference proteome</keyword>
<comment type="caution">
    <text evidence="8">The sequence shown here is derived from an EMBL/GenBank/DDBJ whole genome shotgun (WGS) entry which is preliminary data.</text>
</comment>
<dbReference type="Pfam" id="PF04082">
    <property type="entry name" value="Fungal_trans"/>
    <property type="match status" value="1"/>
</dbReference>
<sequence length="733" mass="83209">MTAPLGKKPTACVPCHERKVRCDSTAVGFPCTRCITKDRADLCIMLERGGKNSNKRRRTAADGDNLLSPRQREEDIPSSCNRAQDRDLDYSSARILTPATSVNPQRHASFSHTDVANGLLELSHAGSDGLGTGRLQHATHRSDPGPPIQYLVSDEDAHLQTLYHMADEDQAMPSPVPLTISEHGQQVIEYYGELNSVTVLSEVLGQSQRRLIRLDLPGPAAVGALQREFSRLDEADVTYLRAKHVHDFPPASTCRALLQLFFKRVYPYTPILNRQQVLEDYERGSCSSFLLWSIFANVAPYASPELLLESGYTEYSVAQKVFFSRARLLYDFGCEKGQLNLIQGSILLSSFQFSFAPDKDFRFWFHNATRIALQMGFNKRDIGNHLDLPTYHLVRRIWWVLYSRDVWFSMVGFENARRIQEEGTEMILLKPEDWSPELVIAPHYKDIIPDISPLQQHFFTEICRLNLLGAHFLSLIGPNRPTPTLPEAHAFTNSMTAWRTSFPEDLLPDRVYHWDDANAWILFLWSMGFRLECSFYRTLRQRTKGIDEESASWANERLRRCIFELDTVLKRAIVNDVARFCPPSLIICASHLLALQLEVALDPTAPEPQRIAAKTQIHTGLAYLRGISERWLNAKWTFRVFDTVTKRLGMQMGGHDQLNPGWPVRNNTDSGLWRQASLQNGPVAQGSVDFGQSQAQAQAQQDESALPDRWIESLLTENLMNGLDDGMFNLFMP</sequence>
<protein>
    <submittedName>
        <fullName evidence="8">Fungal-specific transcription factor domain-containing protein</fullName>
    </submittedName>
</protein>
<dbReference type="PROSITE" id="PS00463">
    <property type="entry name" value="ZN2_CY6_FUNGAL_1"/>
    <property type="match status" value="1"/>
</dbReference>
<evidence type="ECO:0000313" key="8">
    <source>
        <dbReference type="EMBL" id="KAL2858500.1"/>
    </source>
</evidence>
<dbReference type="SUPFAM" id="SSF57701">
    <property type="entry name" value="Zn2/Cys6 DNA-binding domain"/>
    <property type="match status" value="1"/>
</dbReference>
<proteinExistence type="predicted"/>
<evidence type="ECO:0000256" key="4">
    <source>
        <dbReference type="ARBA" id="ARBA00023163"/>
    </source>
</evidence>
<dbReference type="CDD" id="cd12148">
    <property type="entry name" value="fungal_TF_MHR"/>
    <property type="match status" value="1"/>
</dbReference>
<keyword evidence="1" id="KW-0479">Metal-binding</keyword>
<dbReference type="PANTHER" id="PTHR47425">
    <property type="entry name" value="FARB-RELATED"/>
    <property type="match status" value="1"/>
</dbReference>
<dbReference type="Proteomes" id="UP001610446">
    <property type="component" value="Unassembled WGS sequence"/>
</dbReference>
<organism evidence="8 9">
    <name type="scientific">Aspergillus pseudoustus</name>
    <dbReference type="NCBI Taxonomy" id="1810923"/>
    <lineage>
        <taxon>Eukaryota</taxon>
        <taxon>Fungi</taxon>
        <taxon>Dikarya</taxon>
        <taxon>Ascomycota</taxon>
        <taxon>Pezizomycotina</taxon>
        <taxon>Eurotiomycetes</taxon>
        <taxon>Eurotiomycetidae</taxon>
        <taxon>Eurotiales</taxon>
        <taxon>Aspergillaceae</taxon>
        <taxon>Aspergillus</taxon>
        <taxon>Aspergillus subgen. Nidulantes</taxon>
    </lineage>
</organism>
<keyword evidence="3" id="KW-0238">DNA-binding</keyword>
<accession>A0ABR4L1U1</accession>
<dbReference type="PANTHER" id="PTHR47425:SF2">
    <property type="entry name" value="FARB-RELATED"/>
    <property type="match status" value="1"/>
</dbReference>
<dbReference type="InterPro" id="IPR052761">
    <property type="entry name" value="Fungal_Detox/Toxin_TFs"/>
</dbReference>
<evidence type="ECO:0000256" key="5">
    <source>
        <dbReference type="ARBA" id="ARBA00023242"/>
    </source>
</evidence>
<evidence type="ECO:0000256" key="1">
    <source>
        <dbReference type="ARBA" id="ARBA00022723"/>
    </source>
</evidence>
<feature type="domain" description="Zn(2)-C6 fungal-type" evidence="7">
    <location>
        <begin position="11"/>
        <end position="45"/>
    </location>
</feature>
<dbReference type="InterPro" id="IPR036864">
    <property type="entry name" value="Zn2-C6_fun-type_DNA-bd_sf"/>
</dbReference>
<feature type="region of interest" description="Disordered" evidence="6">
    <location>
        <begin position="51"/>
        <end position="84"/>
    </location>
</feature>
<keyword evidence="4" id="KW-0804">Transcription</keyword>
<reference evidence="8 9" key="1">
    <citation type="submission" date="2024-07" db="EMBL/GenBank/DDBJ databases">
        <title>Section-level genome sequencing and comparative genomics of Aspergillus sections Usti and Cavernicolus.</title>
        <authorList>
            <consortium name="Lawrence Berkeley National Laboratory"/>
            <person name="Nybo J.L."/>
            <person name="Vesth T.C."/>
            <person name="Theobald S."/>
            <person name="Frisvad J.C."/>
            <person name="Larsen T.O."/>
            <person name="Kjaerboelling I."/>
            <person name="Rothschild-Mancinelli K."/>
            <person name="Lyhne E.K."/>
            <person name="Kogle M.E."/>
            <person name="Barry K."/>
            <person name="Clum A."/>
            <person name="Na H."/>
            <person name="Ledsgaard L."/>
            <person name="Lin J."/>
            <person name="Lipzen A."/>
            <person name="Kuo A."/>
            <person name="Riley R."/>
            <person name="Mondo S."/>
            <person name="Labutti K."/>
            <person name="Haridas S."/>
            <person name="Pangalinan J."/>
            <person name="Salamov A.A."/>
            <person name="Simmons B.A."/>
            <person name="Magnuson J.K."/>
            <person name="Chen J."/>
            <person name="Drula E."/>
            <person name="Henrissat B."/>
            <person name="Wiebenga A."/>
            <person name="Lubbers R.J."/>
            <person name="Gomes A.C."/>
            <person name="Makela M.R."/>
            <person name="Stajich J."/>
            <person name="Grigoriev I.V."/>
            <person name="Mortensen U.H."/>
            <person name="De Vries R.P."/>
            <person name="Baker S.E."/>
            <person name="Andersen M.R."/>
        </authorList>
    </citation>
    <scope>NUCLEOTIDE SEQUENCE [LARGE SCALE GENOMIC DNA]</scope>
    <source>
        <strain evidence="8 9">CBS 123904</strain>
    </source>
</reference>
<evidence type="ECO:0000259" key="7">
    <source>
        <dbReference type="PROSITE" id="PS50048"/>
    </source>
</evidence>
<evidence type="ECO:0000313" key="9">
    <source>
        <dbReference type="Proteomes" id="UP001610446"/>
    </source>
</evidence>
<keyword evidence="2" id="KW-0805">Transcription regulation</keyword>
<keyword evidence="5" id="KW-0539">Nucleus</keyword>
<dbReference type="Pfam" id="PF00172">
    <property type="entry name" value="Zn_clus"/>
    <property type="match status" value="1"/>
</dbReference>
<gene>
    <name evidence="8" type="ORF">BJY01DRAFT_230694</name>
</gene>
<dbReference type="InterPro" id="IPR001138">
    <property type="entry name" value="Zn2Cys6_DnaBD"/>
</dbReference>
<dbReference type="InterPro" id="IPR007219">
    <property type="entry name" value="XnlR_reg_dom"/>
</dbReference>
<dbReference type="SMART" id="SM00066">
    <property type="entry name" value="GAL4"/>
    <property type="match status" value="1"/>
</dbReference>
<evidence type="ECO:0000256" key="6">
    <source>
        <dbReference type="SAM" id="MobiDB-lite"/>
    </source>
</evidence>
<name>A0ABR4L1U1_9EURO</name>